<evidence type="ECO:0000313" key="2">
    <source>
        <dbReference type="EMBL" id="CEM12991.1"/>
    </source>
</evidence>
<organism evidence="2">
    <name type="scientific">Chromera velia CCMP2878</name>
    <dbReference type="NCBI Taxonomy" id="1169474"/>
    <lineage>
        <taxon>Eukaryota</taxon>
        <taxon>Sar</taxon>
        <taxon>Alveolata</taxon>
        <taxon>Colpodellida</taxon>
        <taxon>Chromeraceae</taxon>
        <taxon>Chromera</taxon>
    </lineage>
</organism>
<dbReference type="Pfam" id="PF08332">
    <property type="entry name" value="CaMKII_AD"/>
    <property type="match status" value="2"/>
</dbReference>
<dbReference type="GO" id="GO:0004683">
    <property type="term" value="F:calcium/calmodulin-dependent protein kinase activity"/>
    <property type="evidence" value="ECO:0007669"/>
    <property type="project" value="InterPro"/>
</dbReference>
<evidence type="ECO:0000259" key="1">
    <source>
        <dbReference type="Pfam" id="PF08332"/>
    </source>
</evidence>
<dbReference type="InterPro" id="IPR032710">
    <property type="entry name" value="NTF2-like_dom_sf"/>
</dbReference>
<protein>
    <recommendedName>
        <fullName evidence="1">Calcium/calmodulin-dependent protein kinase II association-domain domain-containing protein</fullName>
    </recommendedName>
</protein>
<dbReference type="GO" id="GO:0005516">
    <property type="term" value="F:calmodulin binding"/>
    <property type="evidence" value="ECO:0007669"/>
    <property type="project" value="InterPro"/>
</dbReference>
<dbReference type="InterPro" id="IPR013543">
    <property type="entry name" value="Ca/CaM-dep_prot_kinase-assoc"/>
</dbReference>
<dbReference type="VEuPathDB" id="CryptoDB:Cvel_17063"/>
<dbReference type="Gene3D" id="3.10.450.50">
    <property type="match status" value="1"/>
</dbReference>
<name>A0A0G4FHS5_9ALVE</name>
<feature type="domain" description="Calcium/calmodulin-dependent protein kinase II association-domain" evidence="1">
    <location>
        <begin position="89"/>
        <end position="152"/>
    </location>
</feature>
<feature type="domain" description="Calcium/calmodulin-dependent protein kinase II association-domain" evidence="1">
    <location>
        <begin position="11"/>
        <end position="70"/>
    </location>
</feature>
<dbReference type="SUPFAM" id="SSF54427">
    <property type="entry name" value="NTF2-like"/>
    <property type="match status" value="1"/>
</dbReference>
<dbReference type="AlphaFoldDB" id="A0A0G4FHS5"/>
<accession>A0A0G4FHS5</accession>
<sequence length="155" mass="17771">MSAPPEQASPEQHLMHLQARLLEAIACGDWNEYTELCSPELTCFEPECDGHLVDGLDFHKYYFELAAHKKSTAPPPQQPMMARPAPPPQTTVLNTRIKMFGDNGALVTYNRLIQVHDDQTKKPTTLISMETRIWERQPGNRWMNVHFHRSFQGKS</sequence>
<dbReference type="EMBL" id="CDMZ01000379">
    <property type="protein sequence ID" value="CEM12991.1"/>
    <property type="molecule type" value="Genomic_DNA"/>
</dbReference>
<proteinExistence type="predicted"/>
<gene>
    <name evidence="2" type="ORF">Cvel_17063</name>
</gene>
<reference evidence="2" key="1">
    <citation type="submission" date="2014-11" db="EMBL/GenBank/DDBJ databases">
        <authorList>
            <person name="Otto D Thomas"/>
            <person name="Naeem Raeece"/>
        </authorList>
    </citation>
    <scope>NUCLEOTIDE SEQUENCE</scope>
</reference>